<dbReference type="EMBL" id="PDJG01000001">
    <property type="protein sequence ID" value="PFG32759.1"/>
    <property type="molecule type" value="Genomic_DNA"/>
</dbReference>
<dbReference type="GO" id="GO:0045436">
    <property type="term" value="F:lycopene beta cyclase activity"/>
    <property type="evidence" value="ECO:0007669"/>
    <property type="project" value="UniProtKB-ARBA"/>
</dbReference>
<feature type="transmembrane region" description="Helical" evidence="9">
    <location>
        <begin position="40"/>
        <end position="62"/>
    </location>
</feature>
<evidence type="ECO:0000256" key="9">
    <source>
        <dbReference type="SAM" id="Phobius"/>
    </source>
</evidence>
<comment type="pathway">
    <text evidence="2">Carotenoid biosynthesis.</text>
</comment>
<feature type="domain" description="Lycopene cyclase" evidence="10">
    <location>
        <begin position="24"/>
        <end position="96"/>
    </location>
</feature>
<dbReference type="Proteomes" id="UP000225548">
    <property type="component" value="Unassembled WGS sequence"/>
</dbReference>
<evidence type="ECO:0000256" key="8">
    <source>
        <dbReference type="SAM" id="MobiDB-lite"/>
    </source>
</evidence>
<evidence type="ECO:0000256" key="7">
    <source>
        <dbReference type="ARBA" id="ARBA00023235"/>
    </source>
</evidence>
<feature type="region of interest" description="Disordered" evidence="8">
    <location>
        <begin position="100"/>
        <end position="121"/>
    </location>
</feature>
<dbReference type="GO" id="GO:0016020">
    <property type="term" value="C:membrane"/>
    <property type="evidence" value="ECO:0007669"/>
    <property type="project" value="UniProtKB-SubCell"/>
</dbReference>
<accession>A0A2A9E3H9</accession>
<comment type="caution">
    <text evidence="11">The sequence shown here is derived from an EMBL/GenBank/DDBJ whole genome shotgun (WGS) entry which is preliminary data.</text>
</comment>
<dbReference type="AlphaFoldDB" id="A0A2A9E3H9"/>
<comment type="subcellular location">
    <subcellularLocation>
        <location evidence="1">Membrane</location>
        <topology evidence="1">Multi-pass membrane protein</topology>
    </subcellularLocation>
</comment>
<dbReference type="GO" id="GO:0016872">
    <property type="term" value="F:intramolecular lyase activity"/>
    <property type="evidence" value="ECO:0007669"/>
    <property type="project" value="InterPro"/>
</dbReference>
<gene>
    <name evidence="11" type="ORF">ATL42_0607</name>
</gene>
<evidence type="ECO:0000256" key="2">
    <source>
        <dbReference type="ARBA" id="ARBA00004829"/>
    </source>
</evidence>
<feature type="transmembrane region" description="Helical" evidence="9">
    <location>
        <begin position="83"/>
        <end position="100"/>
    </location>
</feature>
<evidence type="ECO:0000256" key="6">
    <source>
        <dbReference type="ARBA" id="ARBA00023136"/>
    </source>
</evidence>
<keyword evidence="7" id="KW-0413">Isomerase</keyword>
<feature type="compositionally biased region" description="Low complexity" evidence="8">
    <location>
        <begin position="105"/>
        <end position="121"/>
    </location>
</feature>
<dbReference type="NCBIfam" id="TIGR03462">
    <property type="entry name" value="CarR_dom_SF"/>
    <property type="match status" value="1"/>
</dbReference>
<dbReference type="RefSeq" id="WP_098454080.1">
    <property type="nucleotide sequence ID" value="NZ_PDJG01000001.1"/>
</dbReference>
<keyword evidence="5 9" id="KW-1133">Transmembrane helix</keyword>
<name>A0A2A9E3H9_9MICO</name>
<evidence type="ECO:0000313" key="12">
    <source>
        <dbReference type="Proteomes" id="UP000225548"/>
    </source>
</evidence>
<evidence type="ECO:0000256" key="3">
    <source>
        <dbReference type="ARBA" id="ARBA00022692"/>
    </source>
</evidence>
<evidence type="ECO:0000259" key="10">
    <source>
        <dbReference type="Pfam" id="PF18916"/>
    </source>
</evidence>
<reference evidence="11 12" key="1">
    <citation type="submission" date="2017-10" db="EMBL/GenBank/DDBJ databases">
        <title>Sequencing the genomes of 1000 actinobacteria strains.</title>
        <authorList>
            <person name="Klenk H.-P."/>
        </authorList>
    </citation>
    <scope>NUCLEOTIDE SEQUENCE [LARGE SCALE GENOMIC DNA]</scope>
    <source>
        <strain evidence="11 12">DSM 18966</strain>
    </source>
</reference>
<keyword evidence="12" id="KW-1185">Reference proteome</keyword>
<evidence type="ECO:0000256" key="1">
    <source>
        <dbReference type="ARBA" id="ARBA00004141"/>
    </source>
</evidence>
<evidence type="ECO:0000256" key="5">
    <source>
        <dbReference type="ARBA" id="ARBA00022989"/>
    </source>
</evidence>
<sequence>MTYLQLNGIFLVAVLALTLLALRGTRSAGAGRGRWWARSLVVFLVLAVFTVVFDSIMIWADLFRFDDEHMSGLRIGLAPVEDLAWPLAAALLLPALWTWPGRNDTPSGTTTSGTTTPEDPA</sequence>
<dbReference type="InterPro" id="IPR017825">
    <property type="entry name" value="Lycopene_cyclase_dom"/>
</dbReference>
<keyword evidence="3 9" id="KW-0812">Transmembrane</keyword>
<dbReference type="Pfam" id="PF18916">
    <property type="entry name" value="Lycopene_cyc"/>
    <property type="match status" value="1"/>
</dbReference>
<protein>
    <submittedName>
        <fullName evidence="11">Lycopene cyclase domain-containing protein</fullName>
    </submittedName>
</protein>
<keyword evidence="6 9" id="KW-0472">Membrane</keyword>
<keyword evidence="4" id="KW-0125">Carotenoid biosynthesis</keyword>
<evidence type="ECO:0000313" key="11">
    <source>
        <dbReference type="EMBL" id="PFG32759.1"/>
    </source>
</evidence>
<dbReference type="GO" id="GO:0016117">
    <property type="term" value="P:carotenoid biosynthetic process"/>
    <property type="evidence" value="ECO:0007669"/>
    <property type="project" value="UniProtKB-KW"/>
</dbReference>
<evidence type="ECO:0000256" key="4">
    <source>
        <dbReference type="ARBA" id="ARBA00022746"/>
    </source>
</evidence>
<organism evidence="11 12">
    <name type="scientific">Sanguibacter antarcticus</name>
    <dbReference type="NCBI Taxonomy" id="372484"/>
    <lineage>
        <taxon>Bacteria</taxon>
        <taxon>Bacillati</taxon>
        <taxon>Actinomycetota</taxon>
        <taxon>Actinomycetes</taxon>
        <taxon>Micrococcales</taxon>
        <taxon>Sanguibacteraceae</taxon>
        <taxon>Sanguibacter</taxon>
    </lineage>
</organism>
<proteinExistence type="predicted"/>